<dbReference type="AlphaFoldDB" id="A0A1S8WTQ9"/>
<sequence>MSGAITIRCNDAEYEEEHYLIGLGTSGLMIHVHPNHSVLFVEQHKSLTFCVGFPNKPDCFDRRPEISPITCTAHQNNVTISFKNRLQLTTGVSDGAYDIKCHHQQTFLNRSTTVLVLHDGSFILDCSMAPRIIYLESKLNRYVICRLKMNVADKWKPFMDRLPHKYPSIYCRDNMRSLLFDESVLLVNRSQKTQGIFQIVCDEKSVLEDLIITDRPSDLRLSIYPELTAIDKSVSSTLQARLEWRGATQHNVLQLRERFPINCSFFAMKNGSNSTSPSVWQRISYSSDSKESLNLPPYRAVSQLLGCRKPAGRVSFIGTVLRIRINQLSSTELQSLCPGYEHNITVYFNENIIHYLQKKIQVVVCTTCRVMV</sequence>
<dbReference type="Proteomes" id="UP000243686">
    <property type="component" value="Unassembled WGS sequence"/>
</dbReference>
<reference evidence="1 2" key="1">
    <citation type="submission" date="2015-03" db="EMBL/GenBank/DDBJ databases">
        <title>Draft genome of the nematode, Opisthorchis viverrini.</title>
        <authorList>
            <person name="Mitreva M."/>
        </authorList>
    </citation>
    <scope>NUCLEOTIDE SEQUENCE [LARGE SCALE GENOMIC DNA]</scope>
    <source>
        <strain evidence="1">Khon Kaen</strain>
    </source>
</reference>
<protein>
    <submittedName>
        <fullName evidence="1">Uncharacterized protein</fullName>
    </submittedName>
</protein>
<name>A0A1S8WTQ9_OPIVI</name>
<accession>A0A1S8WTQ9</accession>
<evidence type="ECO:0000313" key="2">
    <source>
        <dbReference type="Proteomes" id="UP000243686"/>
    </source>
</evidence>
<gene>
    <name evidence="1" type="ORF">X801_06225</name>
</gene>
<keyword evidence="2" id="KW-1185">Reference proteome</keyword>
<dbReference type="EMBL" id="KV894702">
    <property type="protein sequence ID" value="OON17929.1"/>
    <property type="molecule type" value="Genomic_DNA"/>
</dbReference>
<proteinExistence type="predicted"/>
<evidence type="ECO:0000313" key="1">
    <source>
        <dbReference type="EMBL" id="OON17929.1"/>
    </source>
</evidence>
<organism evidence="1 2">
    <name type="scientific">Opisthorchis viverrini</name>
    <name type="common">Southeast Asian liver fluke</name>
    <dbReference type="NCBI Taxonomy" id="6198"/>
    <lineage>
        <taxon>Eukaryota</taxon>
        <taxon>Metazoa</taxon>
        <taxon>Spiralia</taxon>
        <taxon>Lophotrochozoa</taxon>
        <taxon>Platyhelminthes</taxon>
        <taxon>Trematoda</taxon>
        <taxon>Digenea</taxon>
        <taxon>Opisthorchiida</taxon>
        <taxon>Opisthorchiata</taxon>
        <taxon>Opisthorchiidae</taxon>
        <taxon>Opisthorchis</taxon>
    </lineage>
</organism>